<dbReference type="AlphaFoldDB" id="A0A919V9P8"/>
<evidence type="ECO:0000256" key="1">
    <source>
        <dbReference type="SAM" id="Phobius"/>
    </source>
</evidence>
<keyword evidence="1" id="KW-0812">Transmembrane</keyword>
<name>A0A919V9P8_9ACTN</name>
<organism evidence="2 3">
    <name type="scientific">Sinosporangium siamense</name>
    <dbReference type="NCBI Taxonomy" id="1367973"/>
    <lineage>
        <taxon>Bacteria</taxon>
        <taxon>Bacillati</taxon>
        <taxon>Actinomycetota</taxon>
        <taxon>Actinomycetes</taxon>
        <taxon>Streptosporangiales</taxon>
        <taxon>Streptosporangiaceae</taxon>
        <taxon>Sinosporangium</taxon>
    </lineage>
</organism>
<reference evidence="2" key="1">
    <citation type="submission" date="2021-01" db="EMBL/GenBank/DDBJ databases">
        <title>Whole genome shotgun sequence of Sinosporangium siamense NBRC 109515.</title>
        <authorList>
            <person name="Komaki H."/>
            <person name="Tamura T."/>
        </authorList>
    </citation>
    <scope>NUCLEOTIDE SEQUENCE</scope>
    <source>
        <strain evidence="2">NBRC 109515</strain>
    </source>
</reference>
<comment type="caution">
    <text evidence="2">The sequence shown here is derived from an EMBL/GenBank/DDBJ whole genome shotgun (WGS) entry which is preliminary data.</text>
</comment>
<keyword evidence="1" id="KW-1133">Transmembrane helix</keyword>
<gene>
    <name evidence="2" type="ORF">Ssi02_47780</name>
</gene>
<feature type="transmembrane region" description="Helical" evidence="1">
    <location>
        <begin position="21"/>
        <end position="40"/>
    </location>
</feature>
<proteinExistence type="predicted"/>
<accession>A0A919V9P8</accession>
<sequence length="84" mass="9344">MEERAPRRRAQATATPRDVAHVRLGSFALVFLFAFGLLSILIRQWWLTAIMGVLILAVSVDIALAVRRQGRLDDPSSPDEEGEV</sequence>
<keyword evidence="1" id="KW-0472">Membrane</keyword>
<dbReference type="Proteomes" id="UP000606172">
    <property type="component" value="Unassembled WGS sequence"/>
</dbReference>
<feature type="transmembrane region" description="Helical" evidence="1">
    <location>
        <begin position="46"/>
        <end position="66"/>
    </location>
</feature>
<protein>
    <submittedName>
        <fullName evidence="2">Uncharacterized protein</fullName>
    </submittedName>
</protein>
<dbReference type="EMBL" id="BOOW01000030">
    <property type="protein sequence ID" value="GII94547.1"/>
    <property type="molecule type" value="Genomic_DNA"/>
</dbReference>
<keyword evidence="3" id="KW-1185">Reference proteome</keyword>
<evidence type="ECO:0000313" key="2">
    <source>
        <dbReference type="EMBL" id="GII94547.1"/>
    </source>
</evidence>
<evidence type="ECO:0000313" key="3">
    <source>
        <dbReference type="Proteomes" id="UP000606172"/>
    </source>
</evidence>